<keyword evidence="1" id="KW-1185">Reference proteome</keyword>
<evidence type="ECO:0000313" key="2">
    <source>
        <dbReference type="WBParaSite" id="nRc.2.0.1.t23293-RA"/>
    </source>
</evidence>
<dbReference type="WBParaSite" id="nRc.2.0.1.t23293-RA">
    <property type="protein sequence ID" value="nRc.2.0.1.t23293-RA"/>
    <property type="gene ID" value="nRc.2.0.1.g23293"/>
</dbReference>
<accession>A0A915J9X4</accession>
<sequence length="61" mass="7392">MHRENFKIHLEKSRHEQRLECYFCEHTESRVALPEQRDRSCFLNFSYETNIRLCASGDVCK</sequence>
<protein>
    <submittedName>
        <fullName evidence="2">Uncharacterized protein</fullName>
    </submittedName>
</protein>
<dbReference type="AlphaFoldDB" id="A0A915J9X4"/>
<dbReference type="Proteomes" id="UP000887565">
    <property type="component" value="Unplaced"/>
</dbReference>
<organism evidence="1 2">
    <name type="scientific">Romanomermis culicivorax</name>
    <name type="common">Nematode worm</name>
    <dbReference type="NCBI Taxonomy" id="13658"/>
    <lineage>
        <taxon>Eukaryota</taxon>
        <taxon>Metazoa</taxon>
        <taxon>Ecdysozoa</taxon>
        <taxon>Nematoda</taxon>
        <taxon>Enoplea</taxon>
        <taxon>Dorylaimia</taxon>
        <taxon>Mermithida</taxon>
        <taxon>Mermithoidea</taxon>
        <taxon>Mermithidae</taxon>
        <taxon>Romanomermis</taxon>
    </lineage>
</organism>
<name>A0A915J9X4_ROMCU</name>
<reference evidence="2" key="1">
    <citation type="submission" date="2022-11" db="UniProtKB">
        <authorList>
            <consortium name="WormBaseParasite"/>
        </authorList>
    </citation>
    <scope>IDENTIFICATION</scope>
</reference>
<evidence type="ECO:0000313" key="1">
    <source>
        <dbReference type="Proteomes" id="UP000887565"/>
    </source>
</evidence>
<proteinExistence type="predicted"/>